<feature type="compositionally biased region" description="Polar residues" evidence="1">
    <location>
        <begin position="538"/>
        <end position="547"/>
    </location>
</feature>
<name>A0A3R7P9M2_PENVA</name>
<feature type="compositionally biased region" description="Basic and acidic residues" evidence="1">
    <location>
        <begin position="142"/>
        <end position="157"/>
    </location>
</feature>
<evidence type="ECO:0000259" key="2">
    <source>
        <dbReference type="Pfam" id="PF19431"/>
    </source>
</evidence>
<feature type="compositionally biased region" description="Polar residues" evidence="1">
    <location>
        <begin position="481"/>
        <end position="494"/>
    </location>
</feature>
<protein>
    <recommendedName>
        <fullName evidence="2">Mitogen-activated protein kinase kinase kinase N-terminal domain-containing protein</fullName>
    </recommendedName>
</protein>
<dbReference type="OrthoDB" id="1043025at2759"/>
<dbReference type="AlphaFoldDB" id="A0A3R7P9M2"/>
<dbReference type="Pfam" id="PF19431">
    <property type="entry name" value="MEKK4_N"/>
    <property type="match status" value="1"/>
</dbReference>
<feature type="region of interest" description="Disordered" evidence="1">
    <location>
        <begin position="132"/>
        <end position="157"/>
    </location>
</feature>
<dbReference type="InterPro" id="IPR045801">
    <property type="entry name" value="MEKK4_N"/>
</dbReference>
<dbReference type="GO" id="GO:0000165">
    <property type="term" value="P:MAPK cascade"/>
    <property type="evidence" value="ECO:0007669"/>
    <property type="project" value="InterPro"/>
</dbReference>
<reference evidence="3 4" key="1">
    <citation type="submission" date="2018-04" db="EMBL/GenBank/DDBJ databases">
        <authorList>
            <person name="Zhang X."/>
            <person name="Yuan J."/>
            <person name="Li F."/>
            <person name="Xiang J."/>
        </authorList>
    </citation>
    <scope>NUCLEOTIDE SEQUENCE [LARGE SCALE GENOMIC DNA]</scope>
    <source>
        <tissue evidence="3">Muscle</tissue>
    </source>
</reference>
<feature type="region of interest" description="Disordered" evidence="1">
    <location>
        <begin position="21"/>
        <end position="99"/>
    </location>
</feature>
<feature type="region of interest" description="Disordered" evidence="1">
    <location>
        <begin position="481"/>
        <end position="508"/>
    </location>
</feature>
<proteinExistence type="predicted"/>
<dbReference type="STRING" id="6689.A0A3R7P9M2"/>
<evidence type="ECO:0000313" key="3">
    <source>
        <dbReference type="EMBL" id="ROT79407.1"/>
    </source>
</evidence>
<gene>
    <name evidence="3" type="ORF">C7M84_001868</name>
</gene>
<feature type="compositionally biased region" description="Acidic residues" evidence="1">
    <location>
        <begin position="54"/>
        <end position="76"/>
    </location>
</feature>
<evidence type="ECO:0000313" key="4">
    <source>
        <dbReference type="Proteomes" id="UP000283509"/>
    </source>
</evidence>
<feature type="domain" description="Mitogen-activated protein kinase kinase kinase N-terminal" evidence="2">
    <location>
        <begin position="55"/>
        <end position="803"/>
    </location>
</feature>
<feature type="compositionally biased region" description="Low complexity" evidence="1">
    <location>
        <begin position="524"/>
        <end position="537"/>
    </location>
</feature>
<feature type="region of interest" description="Disordered" evidence="1">
    <location>
        <begin position="522"/>
        <end position="553"/>
    </location>
</feature>
<comment type="caution">
    <text evidence="3">The sequence shown here is derived from an EMBL/GenBank/DDBJ whole genome shotgun (WGS) entry which is preliminary data.</text>
</comment>
<keyword evidence="4" id="KW-1185">Reference proteome</keyword>
<organism evidence="3 4">
    <name type="scientific">Penaeus vannamei</name>
    <name type="common">Whiteleg shrimp</name>
    <name type="synonym">Litopenaeus vannamei</name>
    <dbReference type="NCBI Taxonomy" id="6689"/>
    <lineage>
        <taxon>Eukaryota</taxon>
        <taxon>Metazoa</taxon>
        <taxon>Ecdysozoa</taxon>
        <taxon>Arthropoda</taxon>
        <taxon>Crustacea</taxon>
        <taxon>Multicrustacea</taxon>
        <taxon>Malacostraca</taxon>
        <taxon>Eumalacostraca</taxon>
        <taxon>Eucarida</taxon>
        <taxon>Decapoda</taxon>
        <taxon>Dendrobranchiata</taxon>
        <taxon>Penaeoidea</taxon>
        <taxon>Penaeidae</taxon>
        <taxon>Penaeus</taxon>
    </lineage>
</organism>
<dbReference type="Proteomes" id="UP000283509">
    <property type="component" value="Unassembled WGS sequence"/>
</dbReference>
<feature type="region of interest" description="Disordered" evidence="1">
    <location>
        <begin position="213"/>
        <end position="233"/>
    </location>
</feature>
<feature type="compositionally biased region" description="Basic and acidic residues" evidence="1">
    <location>
        <begin position="495"/>
        <end position="508"/>
    </location>
</feature>
<reference evidence="3 4" key="2">
    <citation type="submission" date="2019-01" db="EMBL/GenBank/DDBJ databases">
        <title>The decoding of complex shrimp genome reveals the adaptation for benthos swimmer, frequently molting mechanism and breeding impact on genome.</title>
        <authorList>
            <person name="Sun Y."/>
            <person name="Gao Y."/>
            <person name="Yu Y."/>
        </authorList>
    </citation>
    <scope>NUCLEOTIDE SEQUENCE [LARGE SCALE GENOMIC DNA]</scope>
    <source>
        <tissue evidence="3">Muscle</tissue>
    </source>
</reference>
<accession>A0A3R7P9M2</accession>
<dbReference type="EMBL" id="QCYY01001250">
    <property type="protein sequence ID" value="ROT79407.1"/>
    <property type="molecule type" value="Genomic_DNA"/>
</dbReference>
<evidence type="ECO:0000256" key="1">
    <source>
        <dbReference type="SAM" id="MobiDB-lite"/>
    </source>
</evidence>
<sequence>MSKEDDDSSWRDRLGINFKIDLSDSDIEDDQNKSPRSVKNSHDKLTKSSSGSEDVQETEEAETLESFDSFTQEEEELARYLGEYGKTPPRTHRLRRQKERDAYCSQAKVAAKTIKATLKRRDTAERFLSLPGFSEHGFGDATPERSRRQYRERKRSMDRQRTFEREWKLSEVENLSIIMNAAAATDANDERCESLPPHCAAVRVDSRSRYMSVSSRRLSEDDDADQTDSCRKVSTAECPQDRLSYFAKLQSLIKTSTQEAPVHQRQRSEEEVLYQQELHEMLWLELQAWHAGQDSNSYDIYLVNQRKQVLDVITEVHNFTFDSNCTEKHQEEADLKIVTVDELLSAGELKIQGIPVTTSDSTDGVGSSKMAGGEDDCSGCLSIWCKICMDKQTEGLTQVAKLLKKLDYVESLFPSTKKLALHFPEWEHADFVNRYMALCVWYNATVQLRMKIEVLGKLLGNMTSALIPWPTFSTSFTGAATPTSSYDSGVPQTTHYDEPSQEKETHVDKSASVRFVIDCDKSDASSNPSDSNNSTDSGHTTGSTNSGLLMPPAPVPPLGGLKRCLSDIFVEANPYRKYVEKLLRTKGMKKTFDKVAEVIRDVMSRTICILEEPHHSVRDSKQQKSATDIPTMALTENLEELSRYGPWIPRFEKMELPPFYATFIFLASVSLQMMRECLKLRIEQMPEKPSRLSIKELMREFKEGVKFAVVVRQKYLRACHALFGSLSPPLRENLELRQTQAIEELDANIKRMLEVYLEWLDQFVCMLHREPHASGLQRNFLQEEWRFVQATCPHVNEGDSLAATRFWKRLLQRCRALQVLLAETRERALRAAGLAKMLRKDLEVAAEFQINCKPAVVLSRLRETGHIRVIAPHSQNHFIFVPARIKDKKEYIWHLLDMRVGGIGIEHESDEEGGYLVLMRCDEGDSLHNLWTGDLIKIEPTADCTITLSRVQVTSMMVVVSTGTMLVPVRREFLYCMGNTVILMHDQTTPNKAITHSIDELKKEALELCNSLQNNIQQVESMTDLELVMPSLEDGERRQLHLVTRDVVHQYFMFGFEYHKDVTRLVTGHHRASVAPLLVALARMWIKFVQSHYSEGRGRRPRWSNAGVEFIVFVCDPHNTRHLKDEEFQNFRVEIEKCLVYIEGKAPEASQPGTPLTPVLPRHHFRRNLLRRSQHSIERASDQSDGKSPPIVEKPIERVRRKITEMDIELDEGLREDQVIGRVSDTQRDKIHFKPRSVSFSWQRGFKIGKYMHIFCIY</sequence>